<dbReference type="PANTHER" id="PTHR11649:SF13">
    <property type="entry name" value="ENGB-TYPE G DOMAIN-CONTAINING PROTEIN"/>
    <property type="match status" value="1"/>
</dbReference>
<dbReference type="Gene3D" id="3.40.50.300">
    <property type="entry name" value="P-loop containing nucleotide triphosphate hydrolases"/>
    <property type="match status" value="1"/>
</dbReference>
<dbReference type="EMBL" id="PNHP01000007">
    <property type="protein sequence ID" value="PMC80828.1"/>
    <property type="molecule type" value="Genomic_DNA"/>
</dbReference>
<evidence type="ECO:0000256" key="5">
    <source>
        <dbReference type="ARBA" id="ARBA00022741"/>
    </source>
</evidence>
<dbReference type="Pfam" id="PF01926">
    <property type="entry name" value="MMR_HSR1"/>
    <property type="match status" value="1"/>
</dbReference>
<dbReference type="PANTHER" id="PTHR11649">
    <property type="entry name" value="MSS1/TRME-RELATED GTP-BINDING PROTEIN"/>
    <property type="match status" value="1"/>
</dbReference>
<reference evidence="12 13" key="1">
    <citation type="submission" date="2017-09" db="EMBL/GenBank/DDBJ databases">
        <title>Bacterial strain isolated from the female urinary microbiota.</title>
        <authorList>
            <person name="Thomas-White K."/>
            <person name="Kumar N."/>
            <person name="Forster S."/>
            <person name="Putonti C."/>
            <person name="Lawley T."/>
            <person name="Wolfe A.J."/>
        </authorList>
    </citation>
    <scope>NUCLEOTIDE SEQUENCE [LARGE SCALE GENOMIC DNA]</scope>
    <source>
        <strain evidence="12 13">UMB0204</strain>
    </source>
</reference>
<comment type="cofactor">
    <cofactor evidence="1">
        <name>Mg(2+)</name>
        <dbReference type="ChEBI" id="CHEBI:18420"/>
    </cofactor>
</comment>
<evidence type="ECO:0000313" key="12">
    <source>
        <dbReference type="EMBL" id="PMC80828.1"/>
    </source>
</evidence>
<name>A0A2N6UGU7_9FIRM</name>
<dbReference type="InterPro" id="IPR006073">
    <property type="entry name" value="GTP-bd"/>
</dbReference>
<dbReference type="AlphaFoldDB" id="A0A2N6UGU7"/>
<dbReference type="RefSeq" id="WP_004814271.1">
    <property type="nucleotide sequence ID" value="NZ_CABKPG010000022.1"/>
</dbReference>
<evidence type="ECO:0000256" key="7">
    <source>
        <dbReference type="ARBA" id="ARBA00023134"/>
    </source>
</evidence>
<evidence type="ECO:0000256" key="9">
    <source>
        <dbReference type="ARBA" id="ARBA00023306"/>
    </source>
</evidence>
<evidence type="ECO:0000256" key="8">
    <source>
        <dbReference type="ARBA" id="ARBA00023210"/>
    </source>
</evidence>
<comment type="caution">
    <text evidence="12">The sequence shown here is derived from an EMBL/GenBank/DDBJ whole genome shotgun (WGS) entry which is preliminary data.</text>
</comment>
<dbReference type="FunFam" id="3.40.50.300:FF:000098">
    <property type="entry name" value="Probable GTP-binding protein EngB"/>
    <property type="match status" value="1"/>
</dbReference>
<evidence type="ECO:0000313" key="13">
    <source>
        <dbReference type="Proteomes" id="UP000235658"/>
    </source>
</evidence>
<dbReference type="GeneID" id="84579228"/>
<keyword evidence="8 10" id="KW-0717">Septation</keyword>
<gene>
    <name evidence="10" type="primary">engB</name>
    <name evidence="12" type="ORF">CJ192_08525</name>
</gene>
<dbReference type="SUPFAM" id="SSF52540">
    <property type="entry name" value="P-loop containing nucleoside triphosphate hydrolases"/>
    <property type="match status" value="1"/>
</dbReference>
<organism evidence="12 13">
    <name type="scientific">Anaerococcus hydrogenalis</name>
    <dbReference type="NCBI Taxonomy" id="33029"/>
    <lineage>
        <taxon>Bacteria</taxon>
        <taxon>Bacillati</taxon>
        <taxon>Bacillota</taxon>
        <taxon>Tissierellia</taxon>
        <taxon>Tissierellales</taxon>
        <taxon>Peptoniphilaceae</taxon>
        <taxon>Anaerococcus</taxon>
    </lineage>
</organism>
<evidence type="ECO:0000256" key="6">
    <source>
        <dbReference type="ARBA" id="ARBA00022842"/>
    </source>
</evidence>
<dbReference type="GO" id="GO:0005525">
    <property type="term" value="F:GTP binding"/>
    <property type="evidence" value="ECO:0007669"/>
    <property type="project" value="UniProtKB-UniRule"/>
</dbReference>
<dbReference type="HAMAP" id="MF_00321">
    <property type="entry name" value="GTPase_EngB"/>
    <property type="match status" value="1"/>
</dbReference>
<dbReference type="InterPro" id="IPR019987">
    <property type="entry name" value="GTP-bd_ribosome_bio_YsxC"/>
</dbReference>
<evidence type="ECO:0000256" key="2">
    <source>
        <dbReference type="ARBA" id="ARBA00009638"/>
    </source>
</evidence>
<evidence type="ECO:0000259" key="11">
    <source>
        <dbReference type="PROSITE" id="PS51706"/>
    </source>
</evidence>
<dbReference type="InterPro" id="IPR030393">
    <property type="entry name" value="G_ENGB_dom"/>
</dbReference>
<dbReference type="GO" id="GO:0046872">
    <property type="term" value="F:metal ion binding"/>
    <property type="evidence" value="ECO:0007669"/>
    <property type="project" value="UniProtKB-KW"/>
</dbReference>
<evidence type="ECO:0000256" key="10">
    <source>
        <dbReference type="HAMAP-Rule" id="MF_00321"/>
    </source>
</evidence>
<proteinExistence type="inferred from homology"/>
<feature type="domain" description="EngB-type G" evidence="11">
    <location>
        <begin position="22"/>
        <end position="195"/>
    </location>
</feature>
<keyword evidence="4" id="KW-0479">Metal-binding</keyword>
<accession>A0A2N6UGU7</accession>
<dbReference type="PROSITE" id="PS51706">
    <property type="entry name" value="G_ENGB"/>
    <property type="match status" value="1"/>
</dbReference>
<keyword evidence="7 10" id="KW-0342">GTP-binding</keyword>
<dbReference type="InterPro" id="IPR027417">
    <property type="entry name" value="P-loop_NTPase"/>
</dbReference>
<sequence>MKINTVNLDQVAGFASQFPNDNFDEIAFAGRSNVGKSSFINSFLGKKNLAKTSSKPGKTKTINFYKINDKFRLVDLPGYGYAKVSKKEKEKWNNLIHEYLYKRENLKEVFLLVDIRHAPTKQDKEMYEWIIDSGFTGFVIATKYDKIPKTHLKKHIKEIMKTLNIDDEGLIFAYSSTTSHNKNVLLEQVDVIINS</sequence>
<evidence type="ECO:0000256" key="3">
    <source>
        <dbReference type="ARBA" id="ARBA00022618"/>
    </source>
</evidence>
<dbReference type="GO" id="GO:0000917">
    <property type="term" value="P:division septum assembly"/>
    <property type="evidence" value="ECO:0007669"/>
    <property type="project" value="UniProtKB-KW"/>
</dbReference>
<dbReference type="CDD" id="cd01876">
    <property type="entry name" value="YihA_EngB"/>
    <property type="match status" value="1"/>
</dbReference>
<keyword evidence="6" id="KW-0460">Magnesium</keyword>
<evidence type="ECO:0000256" key="1">
    <source>
        <dbReference type="ARBA" id="ARBA00001946"/>
    </source>
</evidence>
<evidence type="ECO:0000256" key="4">
    <source>
        <dbReference type="ARBA" id="ARBA00022723"/>
    </source>
</evidence>
<dbReference type="GO" id="GO:0005829">
    <property type="term" value="C:cytosol"/>
    <property type="evidence" value="ECO:0007669"/>
    <property type="project" value="TreeGrafter"/>
</dbReference>
<dbReference type="NCBIfam" id="TIGR03598">
    <property type="entry name" value="GTPase_YsxC"/>
    <property type="match status" value="1"/>
</dbReference>
<keyword evidence="9 10" id="KW-0131">Cell cycle</keyword>
<keyword evidence="5 10" id="KW-0547">Nucleotide-binding</keyword>
<comment type="function">
    <text evidence="10">Necessary for normal cell division and for the maintenance of normal septation.</text>
</comment>
<comment type="similarity">
    <text evidence="2 10">Belongs to the TRAFAC class TrmE-Era-EngA-EngB-Septin-like GTPase superfamily. EngB GTPase family.</text>
</comment>
<protein>
    <recommendedName>
        <fullName evidence="10">Probable GTP-binding protein EngB</fullName>
    </recommendedName>
</protein>
<keyword evidence="3 10" id="KW-0132">Cell division</keyword>
<dbReference type="Proteomes" id="UP000235658">
    <property type="component" value="Unassembled WGS sequence"/>
</dbReference>